<proteinExistence type="predicted"/>
<dbReference type="EMBL" id="KM507819">
    <property type="protein sequence ID" value="AIT14282.1"/>
    <property type="molecule type" value="Genomic_DNA"/>
</dbReference>
<name>A0A097EXU6_9CAUD</name>
<dbReference type="Proteomes" id="UP000029889">
    <property type="component" value="Segment"/>
</dbReference>
<dbReference type="RefSeq" id="YP_009101979.1">
    <property type="nucleotide sequence ID" value="NC_025447.1"/>
</dbReference>
<evidence type="ECO:0000313" key="1">
    <source>
        <dbReference type="EMBL" id="AIT14282.1"/>
    </source>
</evidence>
<keyword evidence="2" id="KW-1185">Reference proteome</keyword>
<protein>
    <submittedName>
        <fullName evidence="1">Uncharacterized protein</fullName>
    </submittedName>
</protein>
<organism evidence="1 2">
    <name type="scientific">Escherichia phage 121Q</name>
    <dbReference type="NCBI Taxonomy" id="1555202"/>
    <lineage>
        <taxon>Viruses</taxon>
        <taxon>Duplodnaviria</taxon>
        <taxon>Heunggongvirae</taxon>
        <taxon>Uroviricota</taxon>
        <taxon>Caudoviricetes</taxon>
        <taxon>Asteriusvirus</taxon>
        <taxon>Asteriusvirus av121Q</taxon>
    </lineage>
</organism>
<accession>A0A097EXU6</accession>
<dbReference type="KEGG" id="vg:22111432"/>
<reference evidence="1 2" key="1">
    <citation type="submission" date="2014-09" db="EMBL/GenBank/DDBJ databases">
        <authorList>
            <person name="Lapin J.S."/>
            <person name="Pope W.H."/>
            <person name="Hua J."/>
            <person name="Ford M.E."/>
            <person name="Conway J.F."/>
            <person name="Hatfull G.F."/>
            <person name="Hendrix R.W."/>
        </authorList>
    </citation>
    <scope>NUCLEOTIDE SEQUENCE [LARGE SCALE GENOMIC DNA]</scope>
</reference>
<evidence type="ECO:0000313" key="2">
    <source>
        <dbReference type="Proteomes" id="UP000029889"/>
    </source>
</evidence>
<dbReference type="GeneID" id="22111432"/>
<gene>
    <name evidence="1" type="primary">392</name>
    <name evidence="1" type="ORF">PBI_121Q_392</name>
</gene>
<sequence length="180" mass="21331">MYIENENVKCITEICIKLMKIFINPKYKKRSLHHNIDEHCTINILGSILDVKYDGRMLFGIREEKIDDAFFSCKDKFEPSDYKVIIRDDSIYISSDYSNYFDKIYNENVDYHYEMIDLPVTDIDMERIKFSLSDNEYLGIQTYYSLQGKIPPAMYIRIEIGNVFNDKVISIADKILRVEL</sequence>